<dbReference type="EMBL" id="JACVVK020000452">
    <property type="protein sequence ID" value="KAK7473950.1"/>
    <property type="molecule type" value="Genomic_DNA"/>
</dbReference>
<comment type="caution">
    <text evidence="3">The sequence shown here is derived from an EMBL/GenBank/DDBJ whole genome shotgun (WGS) entry which is preliminary data.</text>
</comment>
<accession>A0ABD0JGH9</accession>
<name>A0ABD0JGH9_9CAEN</name>
<feature type="region of interest" description="Disordered" evidence="1">
    <location>
        <begin position="1"/>
        <end position="50"/>
    </location>
</feature>
<dbReference type="InterPro" id="IPR000157">
    <property type="entry name" value="TIR_dom"/>
</dbReference>
<evidence type="ECO:0000313" key="4">
    <source>
        <dbReference type="Proteomes" id="UP001519460"/>
    </source>
</evidence>
<feature type="compositionally biased region" description="Polar residues" evidence="1">
    <location>
        <begin position="1"/>
        <end position="12"/>
    </location>
</feature>
<feature type="domain" description="TIR" evidence="2">
    <location>
        <begin position="436"/>
        <end position="581"/>
    </location>
</feature>
<dbReference type="Gene3D" id="2.60.220.30">
    <property type="match status" value="1"/>
</dbReference>
<feature type="region of interest" description="Disordered" evidence="1">
    <location>
        <begin position="1552"/>
        <end position="1577"/>
    </location>
</feature>
<keyword evidence="4" id="KW-1185">Reference proteome</keyword>
<protein>
    <recommendedName>
        <fullName evidence="2">TIR domain-containing protein</fullName>
    </recommendedName>
</protein>
<dbReference type="InterPro" id="IPR035897">
    <property type="entry name" value="Toll_tir_struct_dom_sf"/>
</dbReference>
<dbReference type="PROSITE" id="PS50104">
    <property type="entry name" value="TIR"/>
    <property type="match status" value="2"/>
</dbReference>
<evidence type="ECO:0000313" key="3">
    <source>
        <dbReference type="EMBL" id="KAK7473950.1"/>
    </source>
</evidence>
<dbReference type="Gene3D" id="3.40.50.10140">
    <property type="entry name" value="Toll/interleukin-1 receptor homology (TIR) domain"/>
    <property type="match status" value="1"/>
</dbReference>
<dbReference type="InterPro" id="IPR000906">
    <property type="entry name" value="ZU5_dom"/>
</dbReference>
<organism evidence="3 4">
    <name type="scientific">Batillaria attramentaria</name>
    <dbReference type="NCBI Taxonomy" id="370345"/>
    <lineage>
        <taxon>Eukaryota</taxon>
        <taxon>Metazoa</taxon>
        <taxon>Spiralia</taxon>
        <taxon>Lophotrochozoa</taxon>
        <taxon>Mollusca</taxon>
        <taxon>Gastropoda</taxon>
        <taxon>Caenogastropoda</taxon>
        <taxon>Sorbeoconcha</taxon>
        <taxon>Cerithioidea</taxon>
        <taxon>Batillariidae</taxon>
        <taxon>Batillaria</taxon>
    </lineage>
</organism>
<proteinExistence type="predicted"/>
<gene>
    <name evidence="3" type="ORF">BaRGS_00034779</name>
</gene>
<feature type="domain" description="TIR" evidence="2">
    <location>
        <begin position="727"/>
        <end position="872"/>
    </location>
</feature>
<dbReference type="SUPFAM" id="SSF52200">
    <property type="entry name" value="Toll/Interleukin receptor TIR domain"/>
    <property type="match status" value="1"/>
</dbReference>
<evidence type="ECO:0000256" key="1">
    <source>
        <dbReference type="SAM" id="MobiDB-lite"/>
    </source>
</evidence>
<reference evidence="3 4" key="1">
    <citation type="journal article" date="2023" name="Sci. Data">
        <title>Genome assembly of the Korean intertidal mud-creeper Batillaria attramentaria.</title>
        <authorList>
            <person name="Patra A.K."/>
            <person name="Ho P.T."/>
            <person name="Jun S."/>
            <person name="Lee S.J."/>
            <person name="Kim Y."/>
            <person name="Won Y.J."/>
        </authorList>
    </citation>
    <scope>NUCLEOTIDE SEQUENCE [LARGE SCALE GENOMIC DNA]</scope>
    <source>
        <strain evidence="3">Wonlab-2016</strain>
    </source>
</reference>
<dbReference type="Proteomes" id="UP001519460">
    <property type="component" value="Unassembled WGS sequence"/>
</dbReference>
<sequence length="1811" mass="203838">MSSQSDGSQSHATVMAASSDPAERSLALGEESSFETKPPHHYTIDKGSVPGQSEKNVLDVSVLTFRDDGFTSKLLEELTDVGFQMYYKEKDVSSALCFKFKTTTKTESREDSPKDEVPLIRKQGVLSEEAAKLRYTIVHLDSKGPFGIRRFDHDEREKFKTLVHATEHQGSCLIFVIGGFYDYHDSWLAEKVGKWPSVIYDAEDEFDYSVSREAVGWMGWKGDSECSCIAKIISLVGNREGCPVRMLGPLQETLLESSSDPQRKVRVLYEPDSADFVLSKLRPAGLQVATHDLRSKITDAENDSSNDEDCRSLNALPHAVQGMHKSKYGAGCLTPSTLVVLNSDFYMLAARKILADQRTNHPLVIEMGGAGPDLNFYGTENCTVMVYPNHQPDKDEDFFHTLALLLADKTMDRKQRDMMNAFGLVRHAFFTSASDSEHGVHVVYSSDSSDQTFVLTQLKHVLETRFGLQQILPDTERTAGVSGEQKFFSAAQQCKHTLCILGSGTSVHEGRLEMRSNSRNGLLQSAVEEWEHPDALTVFIGRGETCPDWVLKRLETCTVMMYPRDQPDLDTLFWDTLSVLLADQTMDRKQRDMMNAFGLVGHAFFSSASESQHGVHVVYSSDSSDQNFVLTQLKHVLETRSAVEEWEHPDALTVFIGRGENCPGWVLNRLETCTVMMYPRDQPDLDTLFWDTLSVLLADQSMDRKQRDMMNAYGLVRHAFFTSASDSQHGVHVVYSSDSSDQTFVLTQLKHVLETRFGLQHILPDTESTAGVSGEQKFFSAAQQCKRTLCVLGSSTSVPEGWLEMRSSSRNVLLKSAVEEWEHPDVLTVFIGRGENCPDWVLKRLETCTVMMYPLDQPDLDTLFWDTLSVLLVCPTVDRKQLDMMNAFGFVRHAFFTSSSDSQHGVHVVYGSDSCDSQFVLTQLKQRLETRAGLQQILPDTEESAIVSGQQKFFSAAQQCKHTLCFLGSATEGALREKASAFTDGLVQGAVKEWENPDALTVFIGRGENCPDWVLKRLETCTVMMYPLDQPDLDTLFWDTLSVLLACPTVDRKQLDMMNAFGFVRHAFFTSSSDSQHGVHVVYGSDSCDSQFVLTQLKQRLETRAGLQQILPDTEESAIVSGQQKFFSAAQQCKHTLCLLGSATEGALREKASAFTDGLVQSAVKEWENPDALTVFIGRGENCPDWVLKRLETCTVMMYPLDQPDLDTLFWDTLSVLLTDQTMDRKQRDTVNAFGLVRHAFFTSISDSHNGVHVVYGSDQTFVLTQLKQGLETRLGLQQILPDTGRTAIYSGQKKIFSAAQQRMQTLCVLGPKDTTTVLLQKAVEESEHSDAHTVFILTGESCPDWVFERLETCIVVVYPGDHHKFEFFDGCKGHRNDSRHTVNSGLLGHVVFEPEHLSKDGIHVIFDRIYSEFILTHLRQELVTNFGLRMILQDTETNSRQTPKRTFEDVLNSCPNVLVVSMGSYDKLLAVLLQQTLRCRQEHTQKTLFVRSVGEKLPEWVKQWKIGRTDTCEVSLSYDVYSWNPKNARNRLFLKRLKTYFELPDLTPPVSSDNSNEKVNSAASAYQERSNTGGEQVLSPMSQLEYRGETTCTDSKDFVAEMLEIPEPIFSRRWEAVSRFSNSGGTFRKSGSDVILDVPRNAVEEDLQVTIHTAVCTDTDRVRRVLKLPEDECVSSPVAEYWAGHEFRFKKPVTITLPHFLPPDPDPSQTQDTDGQRSAHVTVHVWDRRLEITDFQQDFGIKTDDKIGETLSFRLSNFQDDLHESSLHVHFELVGRDIDIWQFCLRSNGSPATPAEQVGDLGFRLNCVCR</sequence>
<evidence type="ECO:0000259" key="2">
    <source>
        <dbReference type="PROSITE" id="PS50104"/>
    </source>
</evidence>
<dbReference type="Pfam" id="PF00791">
    <property type="entry name" value="ZU5"/>
    <property type="match status" value="1"/>
</dbReference>